<feature type="compositionally biased region" description="Polar residues" evidence="1">
    <location>
        <begin position="1"/>
        <end position="15"/>
    </location>
</feature>
<feature type="compositionally biased region" description="Low complexity" evidence="1">
    <location>
        <begin position="89"/>
        <end position="108"/>
    </location>
</feature>
<proteinExistence type="predicted"/>
<gene>
    <name evidence="2" type="ORF">ACFFVD_08475</name>
</gene>
<keyword evidence="3" id="KW-1185">Reference proteome</keyword>
<reference evidence="2 3" key="1">
    <citation type="submission" date="2024-09" db="EMBL/GenBank/DDBJ databases">
        <authorList>
            <person name="Sun Q."/>
            <person name="Mori K."/>
        </authorList>
    </citation>
    <scope>NUCLEOTIDE SEQUENCE [LARGE SCALE GENOMIC DNA]</scope>
    <source>
        <strain evidence="2 3">CCM 7659</strain>
    </source>
</reference>
<organism evidence="2 3">
    <name type="scientific">Dietzia aerolata</name>
    <dbReference type="NCBI Taxonomy" id="595984"/>
    <lineage>
        <taxon>Bacteria</taxon>
        <taxon>Bacillati</taxon>
        <taxon>Actinomycetota</taxon>
        <taxon>Actinomycetes</taxon>
        <taxon>Mycobacteriales</taxon>
        <taxon>Dietziaceae</taxon>
        <taxon>Dietzia</taxon>
    </lineage>
</organism>
<dbReference type="Proteomes" id="UP001589700">
    <property type="component" value="Unassembled WGS sequence"/>
</dbReference>
<evidence type="ECO:0008006" key="4">
    <source>
        <dbReference type="Google" id="ProtNLM"/>
    </source>
</evidence>
<dbReference type="RefSeq" id="WP_182633562.1">
    <property type="nucleotide sequence ID" value="NZ_JAALDM010000319.1"/>
</dbReference>
<protein>
    <recommendedName>
        <fullName evidence="4">LppA-like lipoprotein</fullName>
    </recommendedName>
</protein>
<sequence length="248" mass="24943">MTNSSQVATSANLSESVRGEDPTSTIRRSRETFRSRVTMRRMVAAAMVVPLLALTAACSGGGSDSAGAADAPGEPGATSAAGESESTPGAAALDAGAGADAGAGDNAAPSGTAGEAPLLPGSPLESAVNNMDSTLESLRGILDEAIPSSSWRQVAEAEIVMCDEGEGRYSAPQFMALGGSIPDELWPRIEQLLVDRGYAPARDEQPVEGNLTLAFYAEDGANVSVHSTGGSGAAYSGSVPCSEGYAGE</sequence>
<comment type="caution">
    <text evidence="2">The sequence shown here is derived from an EMBL/GenBank/DDBJ whole genome shotgun (WGS) entry which is preliminary data.</text>
</comment>
<name>A0ABV5JQ09_9ACTN</name>
<evidence type="ECO:0000313" key="3">
    <source>
        <dbReference type="Proteomes" id="UP001589700"/>
    </source>
</evidence>
<feature type="region of interest" description="Disordered" evidence="1">
    <location>
        <begin position="60"/>
        <end position="128"/>
    </location>
</feature>
<evidence type="ECO:0000256" key="1">
    <source>
        <dbReference type="SAM" id="MobiDB-lite"/>
    </source>
</evidence>
<accession>A0ABV5JQ09</accession>
<feature type="region of interest" description="Disordered" evidence="1">
    <location>
        <begin position="1"/>
        <end position="32"/>
    </location>
</feature>
<feature type="compositionally biased region" description="Low complexity" evidence="1">
    <location>
        <begin position="65"/>
        <end position="77"/>
    </location>
</feature>
<evidence type="ECO:0000313" key="2">
    <source>
        <dbReference type="EMBL" id="MFB9259834.1"/>
    </source>
</evidence>
<dbReference type="EMBL" id="JBHMDY010000004">
    <property type="protein sequence ID" value="MFB9259834.1"/>
    <property type="molecule type" value="Genomic_DNA"/>
</dbReference>